<protein>
    <submittedName>
        <fullName evidence="1 3">Uncharacterized protein</fullName>
    </submittedName>
</protein>
<evidence type="ECO:0000313" key="3">
    <source>
        <dbReference type="WBParaSite" id="SCUD_0001616401-mRNA-1"/>
    </source>
</evidence>
<organism evidence="3">
    <name type="scientific">Schistosoma curassoni</name>
    <dbReference type="NCBI Taxonomy" id="6186"/>
    <lineage>
        <taxon>Eukaryota</taxon>
        <taxon>Metazoa</taxon>
        <taxon>Spiralia</taxon>
        <taxon>Lophotrochozoa</taxon>
        <taxon>Platyhelminthes</taxon>
        <taxon>Trematoda</taxon>
        <taxon>Digenea</taxon>
        <taxon>Strigeidida</taxon>
        <taxon>Schistosomatoidea</taxon>
        <taxon>Schistosomatidae</taxon>
        <taxon>Schistosoma</taxon>
    </lineage>
</organism>
<dbReference type="AlphaFoldDB" id="A0A183KM90"/>
<reference evidence="3" key="1">
    <citation type="submission" date="2016-06" db="UniProtKB">
        <authorList>
            <consortium name="WormBaseParasite"/>
        </authorList>
    </citation>
    <scope>IDENTIFICATION</scope>
</reference>
<name>A0A183KM90_9TREM</name>
<proteinExistence type="predicted"/>
<evidence type="ECO:0000313" key="1">
    <source>
        <dbReference type="EMBL" id="VDP60982.1"/>
    </source>
</evidence>
<gene>
    <name evidence="1" type="ORF">SCUD_LOCUS16161</name>
</gene>
<dbReference type="WBParaSite" id="SCUD_0001616401-mRNA-1">
    <property type="protein sequence ID" value="SCUD_0001616401-mRNA-1"/>
    <property type="gene ID" value="SCUD_0001616401"/>
</dbReference>
<evidence type="ECO:0000313" key="2">
    <source>
        <dbReference type="Proteomes" id="UP000279833"/>
    </source>
</evidence>
<reference evidence="1 2" key="2">
    <citation type="submission" date="2018-11" db="EMBL/GenBank/DDBJ databases">
        <authorList>
            <consortium name="Pathogen Informatics"/>
        </authorList>
    </citation>
    <scope>NUCLEOTIDE SEQUENCE [LARGE SCALE GENOMIC DNA]</scope>
    <source>
        <strain evidence="1">Dakar</strain>
        <strain evidence="2">Dakar, Senegal</strain>
    </source>
</reference>
<dbReference type="EMBL" id="UZAK01038377">
    <property type="protein sequence ID" value="VDP60982.1"/>
    <property type="molecule type" value="Genomic_DNA"/>
</dbReference>
<sequence>MTSTLITGLSDCDNNPICIQRGPISLSNRFCTR</sequence>
<keyword evidence="2" id="KW-1185">Reference proteome</keyword>
<dbReference type="Proteomes" id="UP000279833">
    <property type="component" value="Unassembled WGS sequence"/>
</dbReference>
<accession>A0A183KM90</accession>